<keyword evidence="1" id="KW-0175">Coiled coil</keyword>
<feature type="coiled-coil region" evidence="1">
    <location>
        <begin position="343"/>
        <end position="377"/>
    </location>
</feature>
<evidence type="ECO:0000256" key="1">
    <source>
        <dbReference type="SAM" id="Coils"/>
    </source>
</evidence>
<reference evidence="2 3" key="1">
    <citation type="journal article" date="2024" name="J Genomics">
        <title>Draft genome sequencing and assembly of Favolaschia claudopus CIRM-BRFM 2984 isolated from oak limbs.</title>
        <authorList>
            <person name="Navarro D."/>
            <person name="Drula E."/>
            <person name="Chaduli D."/>
            <person name="Cazenave R."/>
            <person name="Ahrendt S."/>
            <person name="Wang J."/>
            <person name="Lipzen A."/>
            <person name="Daum C."/>
            <person name="Barry K."/>
            <person name="Grigoriev I.V."/>
            <person name="Favel A."/>
            <person name="Rosso M.N."/>
            <person name="Martin F."/>
        </authorList>
    </citation>
    <scope>NUCLEOTIDE SEQUENCE [LARGE SCALE GENOMIC DNA]</scope>
    <source>
        <strain evidence="2 3">CIRM-BRFM 2984</strain>
    </source>
</reference>
<organism evidence="2 3">
    <name type="scientific">Favolaschia claudopus</name>
    <dbReference type="NCBI Taxonomy" id="2862362"/>
    <lineage>
        <taxon>Eukaryota</taxon>
        <taxon>Fungi</taxon>
        <taxon>Dikarya</taxon>
        <taxon>Basidiomycota</taxon>
        <taxon>Agaricomycotina</taxon>
        <taxon>Agaricomycetes</taxon>
        <taxon>Agaricomycetidae</taxon>
        <taxon>Agaricales</taxon>
        <taxon>Marasmiineae</taxon>
        <taxon>Mycenaceae</taxon>
        <taxon>Favolaschia</taxon>
    </lineage>
</organism>
<protein>
    <submittedName>
        <fullName evidence="2">Uncharacterized protein</fullName>
    </submittedName>
</protein>
<dbReference type="AlphaFoldDB" id="A0AAW0CGR7"/>
<comment type="caution">
    <text evidence="2">The sequence shown here is derived from an EMBL/GenBank/DDBJ whole genome shotgun (WGS) entry which is preliminary data.</text>
</comment>
<evidence type="ECO:0000313" key="2">
    <source>
        <dbReference type="EMBL" id="KAK7038169.1"/>
    </source>
</evidence>
<dbReference type="Proteomes" id="UP001362999">
    <property type="component" value="Unassembled WGS sequence"/>
</dbReference>
<evidence type="ECO:0000313" key="3">
    <source>
        <dbReference type="Proteomes" id="UP001362999"/>
    </source>
</evidence>
<name>A0AAW0CGR7_9AGAR</name>
<gene>
    <name evidence="2" type="ORF">R3P38DRAFT_3182272</name>
</gene>
<proteinExistence type="predicted"/>
<keyword evidence="3" id="KW-1185">Reference proteome</keyword>
<dbReference type="EMBL" id="JAWWNJ010000017">
    <property type="protein sequence ID" value="KAK7038169.1"/>
    <property type="molecule type" value="Genomic_DNA"/>
</dbReference>
<sequence length="465" mass="51493">MSASPLVLSPMTFSVCWMDNPLMPSSSSALDLSTQFSLDAGRPEDLPFDTRAYYPCYPVDADGVYHSPRLAYQKQVAANKQDPRYQYSGLGLGLGLTGVTKYCGVMQYRYRLSDSPVFGDPTTPVPDRFGYFPSPAKEAEPVEVVPEAPPVQISFWDALMAFVDSAYSLSPDSPSPEDVFVDAPAAVTLSPLPVEDFVQPVVQPAASSSPFIAYSPVPAPASPLKCPSPAHSPAPALAPPSKLVSPSIPLHISQTFSHSISLSLFETTSPIIDILSPILNDTTTDTLPSILATTKIPTTSLRVTFSLPGKPTPSHRPTWFSYEADRAAEYARRFNIGLNITRLDRLRGKLVIAEARSAEAQLRREAEEDKEERARKEFLSRPVNPMLQLSLKPRFSLKGLSFDMVVRQQRRRDNGPEARMDRNGYLIRREEYLAFREKLEEKERREARVEAGLAEDSEDECVFSD</sequence>
<accession>A0AAW0CGR7</accession>